<dbReference type="GO" id="GO:0005666">
    <property type="term" value="C:RNA polymerase III complex"/>
    <property type="evidence" value="ECO:0007669"/>
    <property type="project" value="InterPro"/>
</dbReference>
<name>A0A8E2E0N5_9PEZI</name>
<dbReference type="InterPro" id="IPR038324">
    <property type="entry name" value="Rpb4/RPC9_sf"/>
</dbReference>
<dbReference type="InterPro" id="IPR006590">
    <property type="entry name" value="RNA_pol_Rpb4/RPC9_core"/>
</dbReference>
<dbReference type="PANTHER" id="PTHR15561">
    <property type="entry name" value="CALCITONIN GENE-RELATED PEPTIDE-RECEPTOR COMPONENT PROTEIN"/>
    <property type="match status" value="1"/>
</dbReference>
<dbReference type="Proteomes" id="UP000250266">
    <property type="component" value="Unassembled WGS sequence"/>
</dbReference>
<evidence type="ECO:0000313" key="9">
    <source>
        <dbReference type="Proteomes" id="UP000250266"/>
    </source>
</evidence>
<keyword evidence="6" id="KW-0539">Nucleus</keyword>
<evidence type="ECO:0000256" key="1">
    <source>
        <dbReference type="ARBA" id="ARBA00004123"/>
    </source>
</evidence>
<keyword evidence="5" id="KW-0804">Transcription</keyword>
<accession>A0A8E2E0N5</accession>
<evidence type="ECO:0000256" key="6">
    <source>
        <dbReference type="ARBA" id="ARBA00023242"/>
    </source>
</evidence>
<protein>
    <recommendedName>
        <fullName evidence="3">DNA-directed RNA polymerase III subunit RPC9</fullName>
    </recommendedName>
</protein>
<evidence type="ECO:0000256" key="4">
    <source>
        <dbReference type="ARBA" id="ARBA00022478"/>
    </source>
</evidence>
<evidence type="ECO:0000256" key="5">
    <source>
        <dbReference type="ARBA" id="ARBA00023163"/>
    </source>
</evidence>
<dbReference type="InterPro" id="IPR005574">
    <property type="entry name" value="Rpb4/RPC9"/>
</dbReference>
<evidence type="ECO:0000256" key="2">
    <source>
        <dbReference type="ARBA" id="ARBA00006898"/>
    </source>
</evidence>
<dbReference type="PANTHER" id="PTHR15561:SF0">
    <property type="entry name" value="DNA-DIRECTED RNA POLYMERASE III SUBUNIT RPC9"/>
    <property type="match status" value="1"/>
</dbReference>
<dbReference type="OrthoDB" id="1746530at2759"/>
<dbReference type="InterPro" id="IPR010997">
    <property type="entry name" value="HRDC-like_sf"/>
</dbReference>
<dbReference type="EMBL" id="KV745360">
    <property type="protein sequence ID" value="OCK75129.1"/>
    <property type="molecule type" value="Genomic_DNA"/>
</dbReference>
<reference evidence="8 9" key="1">
    <citation type="journal article" date="2016" name="Nat. Commun.">
        <title>Ectomycorrhizal ecology is imprinted in the genome of the dominant symbiotic fungus Cenococcum geophilum.</title>
        <authorList>
            <consortium name="DOE Joint Genome Institute"/>
            <person name="Peter M."/>
            <person name="Kohler A."/>
            <person name="Ohm R.A."/>
            <person name="Kuo A."/>
            <person name="Krutzmann J."/>
            <person name="Morin E."/>
            <person name="Arend M."/>
            <person name="Barry K.W."/>
            <person name="Binder M."/>
            <person name="Choi C."/>
            <person name="Clum A."/>
            <person name="Copeland A."/>
            <person name="Grisel N."/>
            <person name="Haridas S."/>
            <person name="Kipfer T."/>
            <person name="LaButti K."/>
            <person name="Lindquist E."/>
            <person name="Lipzen A."/>
            <person name="Maire R."/>
            <person name="Meier B."/>
            <person name="Mihaltcheva S."/>
            <person name="Molinier V."/>
            <person name="Murat C."/>
            <person name="Poggeler S."/>
            <person name="Quandt C.A."/>
            <person name="Sperisen C."/>
            <person name="Tritt A."/>
            <person name="Tisserant E."/>
            <person name="Crous P.W."/>
            <person name="Henrissat B."/>
            <person name="Nehls U."/>
            <person name="Egli S."/>
            <person name="Spatafora J.W."/>
            <person name="Grigoriev I.V."/>
            <person name="Martin F.M."/>
        </authorList>
    </citation>
    <scope>NUCLEOTIDE SEQUENCE [LARGE SCALE GENOMIC DNA]</scope>
    <source>
        <strain evidence="8 9">CBS 459.81</strain>
    </source>
</reference>
<sequence length="137" mass="15064">ILEAQSAILTNHEVLAHLEEQEAEYGGTDNTGRTRPKPDGLKAVLRDAKIYLTRPPPPSTPLTATALSQNRTLVALLSPTYTLTKAEYLMLYNLYPKTLVELEVIIEEGSARFSEEEQLDILRIVADVLGGVEGMEG</sequence>
<dbReference type="SUPFAM" id="SSF47819">
    <property type="entry name" value="HRDC-like"/>
    <property type="match status" value="1"/>
</dbReference>
<proteinExistence type="inferred from homology"/>
<dbReference type="AlphaFoldDB" id="A0A8E2E0N5"/>
<keyword evidence="4" id="KW-0240">DNA-directed RNA polymerase</keyword>
<comment type="subcellular location">
    <subcellularLocation>
        <location evidence="1">Nucleus</location>
    </subcellularLocation>
</comment>
<dbReference type="Gene3D" id="1.20.1250.40">
    <property type="match status" value="1"/>
</dbReference>
<dbReference type="Pfam" id="PF03874">
    <property type="entry name" value="RNA_pol_Rpb4"/>
    <property type="match status" value="1"/>
</dbReference>
<dbReference type="GO" id="GO:0006384">
    <property type="term" value="P:transcription initiation at RNA polymerase III promoter"/>
    <property type="evidence" value="ECO:0007669"/>
    <property type="project" value="InterPro"/>
</dbReference>
<dbReference type="SMART" id="SM00657">
    <property type="entry name" value="RPOL4c"/>
    <property type="match status" value="1"/>
</dbReference>
<evidence type="ECO:0000256" key="3">
    <source>
        <dbReference type="ARBA" id="ARBA00016672"/>
    </source>
</evidence>
<comment type="similarity">
    <text evidence="2">Belongs to the eukaryotic RPC9 RNA polymerase subunit family.</text>
</comment>
<evidence type="ECO:0000313" key="8">
    <source>
        <dbReference type="EMBL" id="OCK75129.1"/>
    </source>
</evidence>
<evidence type="ECO:0000259" key="7">
    <source>
        <dbReference type="SMART" id="SM00657"/>
    </source>
</evidence>
<dbReference type="GO" id="GO:0000166">
    <property type="term" value="F:nucleotide binding"/>
    <property type="evidence" value="ECO:0007669"/>
    <property type="project" value="InterPro"/>
</dbReference>
<dbReference type="InterPro" id="IPR038846">
    <property type="entry name" value="RPC9"/>
</dbReference>
<feature type="non-terminal residue" evidence="8">
    <location>
        <position position="137"/>
    </location>
</feature>
<feature type="domain" description="RNA polymerase Rpb4/RPC9 core" evidence="7">
    <location>
        <begin position="2"/>
        <end position="132"/>
    </location>
</feature>
<organism evidence="8 9">
    <name type="scientific">Lepidopterella palustris CBS 459.81</name>
    <dbReference type="NCBI Taxonomy" id="1314670"/>
    <lineage>
        <taxon>Eukaryota</taxon>
        <taxon>Fungi</taxon>
        <taxon>Dikarya</taxon>
        <taxon>Ascomycota</taxon>
        <taxon>Pezizomycotina</taxon>
        <taxon>Dothideomycetes</taxon>
        <taxon>Pleosporomycetidae</taxon>
        <taxon>Mytilinidiales</taxon>
        <taxon>Argynnaceae</taxon>
        <taxon>Lepidopterella</taxon>
    </lineage>
</organism>
<gene>
    <name evidence="8" type="ORF">K432DRAFT_309239</name>
</gene>
<keyword evidence="9" id="KW-1185">Reference proteome</keyword>